<evidence type="ECO:0000313" key="1">
    <source>
        <dbReference type="EMBL" id="RAK82854.1"/>
    </source>
</evidence>
<accession>A0ACD1HY51</accession>
<organism evidence="1 2">
    <name type="scientific">Aspergillus costaricaensis CBS 115574</name>
    <dbReference type="NCBI Taxonomy" id="1448317"/>
    <lineage>
        <taxon>Eukaryota</taxon>
        <taxon>Fungi</taxon>
        <taxon>Dikarya</taxon>
        <taxon>Ascomycota</taxon>
        <taxon>Pezizomycotina</taxon>
        <taxon>Eurotiomycetes</taxon>
        <taxon>Eurotiomycetidae</taxon>
        <taxon>Eurotiales</taxon>
        <taxon>Aspergillaceae</taxon>
        <taxon>Aspergillus</taxon>
        <taxon>Aspergillus subgen. Circumdati</taxon>
    </lineage>
</organism>
<name>A0ACD1HY51_9EURO</name>
<dbReference type="Proteomes" id="UP000249748">
    <property type="component" value="Unassembled WGS sequence"/>
</dbReference>
<protein>
    <submittedName>
        <fullName evidence="1">Uncharacterized protein</fullName>
    </submittedName>
</protein>
<reference evidence="1" key="1">
    <citation type="submission" date="2018-02" db="EMBL/GenBank/DDBJ databases">
        <title>The genomes of Aspergillus section Nigri reveals drivers in fungal speciation.</title>
        <authorList>
            <consortium name="DOE Joint Genome Institute"/>
            <person name="Vesth T.C."/>
            <person name="Nybo J."/>
            <person name="Theobald S."/>
            <person name="Brandl J."/>
            <person name="Frisvad J.C."/>
            <person name="Nielsen K.F."/>
            <person name="Lyhne E.K."/>
            <person name="Kogle M.E."/>
            <person name="Kuo A."/>
            <person name="Riley R."/>
            <person name="Clum A."/>
            <person name="Nolan M."/>
            <person name="Lipzen A."/>
            <person name="Salamov A."/>
            <person name="Henrissat B."/>
            <person name="Wiebenga A."/>
            <person name="De vries R.P."/>
            <person name="Grigoriev I.V."/>
            <person name="Mortensen U.H."/>
            <person name="Andersen M.R."/>
            <person name="Baker S.E."/>
        </authorList>
    </citation>
    <scope>NUCLEOTIDE SEQUENCE</scope>
    <source>
        <strain evidence="1">CBS 115574</strain>
    </source>
</reference>
<gene>
    <name evidence="1" type="ORF">BO79DRAFT_280099</name>
</gene>
<keyword evidence="2" id="KW-1185">Reference proteome</keyword>
<sequence>MAAKRVSDNGPKDTSSSRTRTLRKRRQEEGGDADSSPSKRPKRSSPAPSRTLRSETQRGQEGEDEDISPSKQSETIPPTPSETSKSQEGQGQEGRPNTTPDTPSQPLQSQEEQGQEGGEADSSPNSSPIKRGNTTPRTPSQPLQSQEEQRQKGGEDTESSSRNRPNTSLPAPAQPSGSQTKRRQEGEDAGNTPSKRLKMGTFQPRPLSPASIQDRDQILHAFMYDLYEVNKIHNESEKSRVAKLDYKTRCIYASRALEKALTCTIWSFNEANMDCEEREASRLRIFAENFGWPMLAICVQAEAFRRLCKEESTLMWKAIYGKFQRHHLNIWIQASTRGFEWRKLLAPYAGDAAPPELNQVLASKISADNLRHTHPHEIVINERERQIRSPKFQDRLQKHIDASIFHPRDWQTAKDPEHRGLKKDPTLRDGLNYGLCDLCAEGKICECQIKQAPLEFVQLVETSKGVGVRALARFEKGDILGEYVGELHPPCYKGDPIYALTMQGKVDVDEEIAVICPMEYGNFTRFINHSCRPNTTFERRTIGNRATMTVEVVRDIQPFEELTINYGREYWKGRTCICGEEGCYTQQERRKKRQREREMERRKQRDMQLEASKNVAEEVDKDKEECLAKEVNEEEAAAAAAEETNEEETDEEETEEEETDEEETDEEESEEEEAGEEEVEERPPNKKPEEAKASSRKGSKEESSLEAEEGPSERKHKDKIASSKDGTGKDREEEERAAQRIHQDWRKEKKNRKEKEQKNNKKHRKNRHQEGQKDPLTCSSTRRRKKKKGKKEKEEDTKHYVSPYAMNYIKGAIYTSDVVYNKCI</sequence>
<proteinExistence type="predicted"/>
<dbReference type="EMBL" id="KZ824608">
    <property type="protein sequence ID" value="RAK82854.1"/>
    <property type="molecule type" value="Genomic_DNA"/>
</dbReference>
<evidence type="ECO:0000313" key="2">
    <source>
        <dbReference type="Proteomes" id="UP000249748"/>
    </source>
</evidence>